<evidence type="ECO:0000259" key="5">
    <source>
        <dbReference type="PROSITE" id="PS51443"/>
    </source>
</evidence>
<dbReference type="GO" id="GO:0046938">
    <property type="term" value="P:phytochelatin biosynthetic process"/>
    <property type="evidence" value="ECO:0007669"/>
    <property type="project" value="InterPro"/>
</dbReference>
<evidence type="ECO:0000256" key="2">
    <source>
        <dbReference type="ARBA" id="ARBA00022539"/>
    </source>
</evidence>
<keyword evidence="4" id="KW-0479">Metal-binding</keyword>
<dbReference type="InterPro" id="IPR040409">
    <property type="entry name" value="PCS-like"/>
</dbReference>
<dbReference type="FunFam" id="3.90.70.30:FF:000001">
    <property type="entry name" value="Glutathione gamma-glutamylcysteinyltransferase 1"/>
    <property type="match status" value="1"/>
</dbReference>
<sequence length="491" mass="54025">MASSFFRRTLPPSCTALDDVDGIGASRLQEAMQSGNAAYFSVLISAGNAIQSLPAFCALSSLVQVLNALEVDPGRVWKGPWRWWDETFLDCCLPLSVVEQNGITLPEFICVAQCQGLRVQAYQPEADTPGKRISAAGVIGLSEFRAIIVRTCTATKPRQSGFLVVSYSRKTLGQTGDGHFSPLGAYHAPTDTVLILDTARFKYSPHWVSVALLYEAMIPHDSATDGPRGLVHLMPPGHGLVGSGGSFAMVRNLPLTFLERKTEASNEALSETIRQFARGMRAEQEQAQIKVLGDEGKFSEAWLHGMAERIITWELHAHIRISLFLDRTDFVAVVSDEPRKCCRIICKLPRIEGEQRQVIDAIGRLSPEHHLSTRMLADLLLSKYSVEFLNDCSPRDLIALRSCVTVVLLGVQLFIELGDADPSNSALSPPHHAHSALERRALLSDLALLNSNPVAQANFPESHQWMALLPSAETRREVVRVAHQFNTLSED</sequence>
<dbReference type="GO" id="GO:0046872">
    <property type="term" value="F:metal ion binding"/>
    <property type="evidence" value="ECO:0007669"/>
    <property type="project" value="UniProtKB-KW"/>
</dbReference>
<reference evidence="6" key="1">
    <citation type="submission" date="2016-10" db="EMBL/GenBank/DDBJ databases">
        <title>Characterization of PpPCS from Porphyridium purpureum.</title>
        <authorList>
            <person name="Tong S."/>
        </authorList>
    </citation>
    <scope>NUCLEOTIDE SEQUENCE</scope>
</reference>
<dbReference type="GO" id="GO:0010038">
    <property type="term" value="P:response to metal ion"/>
    <property type="evidence" value="ECO:0007669"/>
    <property type="project" value="InterPro"/>
</dbReference>
<dbReference type="EMBL" id="KY050719">
    <property type="protein sequence ID" value="ARS02979.1"/>
    <property type="molecule type" value="mRNA"/>
</dbReference>
<dbReference type="AlphaFoldDB" id="A0A1X9WIE9"/>
<evidence type="ECO:0000256" key="3">
    <source>
        <dbReference type="ARBA" id="ARBA00022679"/>
    </source>
</evidence>
<dbReference type="PROSITE" id="PS51443">
    <property type="entry name" value="PCS"/>
    <property type="match status" value="1"/>
</dbReference>
<dbReference type="GO" id="GO:0016756">
    <property type="term" value="F:glutathione gamma-glutamylcysteinyltransferase activity"/>
    <property type="evidence" value="ECO:0007669"/>
    <property type="project" value="UniProtKB-EC"/>
</dbReference>
<keyword evidence="2" id="KW-0104">Cadmium</keyword>
<accession>A0A1X9WIE9</accession>
<protein>
    <recommendedName>
        <fullName evidence="1">glutathione gamma-glutamylcysteinyltransferase</fullName>
        <ecNumber evidence="1">2.3.2.15</ecNumber>
    </recommendedName>
</protein>
<dbReference type="InterPro" id="IPR038765">
    <property type="entry name" value="Papain-like_cys_pep_sf"/>
</dbReference>
<dbReference type="Gene3D" id="3.90.70.30">
    <property type="entry name" value="Phytochelatin synthase, N-terminal domain"/>
    <property type="match status" value="1"/>
</dbReference>
<feature type="domain" description="Peptidase C83" evidence="5">
    <location>
        <begin position="1"/>
        <end position="238"/>
    </location>
</feature>
<proteinExistence type="evidence at transcript level"/>
<evidence type="ECO:0000313" key="6">
    <source>
        <dbReference type="EMBL" id="ARS02979.1"/>
    </source>
</evidence>
<evidence type="ECO:0000256" key="4">
    <source>
        <dbReference type="ARBA" id="ARBA00022723"/>
    </source>
</evidence>
<keyword evidence="3" id="KW-0808">Transferase</keyword>
<dbReference type="Pfam" id="PF05023">
    <property type="entry name" value="Phytochelatin"/>
    <property type="match status" value="1"/>
</dbReference>
<organism evidence="6">
    <name type="scientific">Porphyridium purpureum</name>
    <name type="common">Red alga</name>
    <name type="synonym">Porphyridium cruentum</name>
    <dbReference type="NCBI Taxonomy" id="35688"/>
    <lineage>
        <taxon>Eukaryota</taxon>
        <taxon>Rhodophyta</taxon>
        <taxon>Bangiophyceae</taxon>
        <taxon>Porphyridiales</taxon>
        <taxon>Porphyridiaceae</taxon>
        <taxon>Porphyridium</taxon>
    </lineage>
</organism>
<dbReference type="EC" id="2.3.2.15" evidence="1"/>
<dbReference type="InterPro" id="IPR007719">
    <property type="entry name" value="PCS_N"/>
</dbReference>
<dbReference type="PANTHER" id="PTHR33447">
    <property type="entry name" value="GLUTATHIONE GAMMA-GLUTAMYLCYSTEINYLTRANSFERASE"/>
    <property type="match status" value="1"/>
</dbReference>
<dbReference type="SUPFAM" id="SSF54001">
    <property type="entry name" value="Cysteine proteinases"/>
    <property type="match status" value="1"/>
</dbReference>
<gene>
    <name evidence="6" type="primary">PCS</name>
</gene>
<evidence type="ECO:0000256" key="1">
    <source>
        <dbReference type="ARBA" id="ARBA00012468"/>
    </source>
</evidence>
<dbReference type="InterPro" id="IPR038156">
    <property type="entry name" value="PCS_N_sf"/>
</dbReference>
<name>A0A1X9WIE9_PORPP</name>